<dbReference type="AlphaFoldDB" id="A0AAW1PDN2"/>
<evidence type="ECO:0000313" key="1">
    <source>
        <dbReference type="EMBL" id="KAK9806551.1"/>
    </source>
</evidence>
<protein>
    <submittedName>
        <fullName evidence="1">Uncharacterized protein</fullName>
    </submittedName>
</protein>
<sequence>MLCRSTARRKRRLLPTNNRFLSLSSLPCNRMLSCRGHLTAICLSFLVVSQTAGQGLPASFVFEPLLSTSLAPAAEAILANPPVAAAIADSPLVAGLETNPTEVAALIGSPVVNEVLNNPAVTAGLAKDPSFGALLRTLPPQQSKAVGDLVGYKSTGNIAADLQNLEASIGPAVGVPVPSIAGGRKMLSV</sequence>
<dbReference type="EMBL" id="JALJOQ010000037">
    <property type="protein sequence ID" value="KAK9806551.1"/>
    <property type="molecule type" value="Genomic_DNA"/>
</dbReference>
<dbReference type="Proteomes" id="UP001465755">
    <property type="component" value="Unassembled WGS sequence"/>
</dbReference>
<comment type="caution">
    <text evidence="1">The sequence shown here is derived from an EMBL/GenBank/DDBJ whole genome shotgun (WGS) entry which is preliminary data.</text>
</comment>
<gene>
    <name evidence="1" type="ORF">WJX73_010772</name>
</gene>
<evidence type="ECO:0000313" key="2">
    <source>
        <dbReference type="Proteomes" id="UP001465755"/>
    </source>
</evidence>
<keyword evidence="2" id="KW-1185">Reference proteome</keyword>
<accession>A0AAW1PDN2</accession>
<reference evidence="1 2" key="1">
    <citation type="journal article" date="2024" name="Nat. Commun.">
        <title>Phylogenomics reveals the evolutionary origins of lichenization in chlorophyte algae.</title>
        <authorList>
            <person name="Puginier C."/>
            <person name="Libourel C."/>
            <person name="Otte J."/>
            <person name="Skaloud P."/>
            <person name="Haon M."/>
            <person name="Grisel S."/>
            <person name="Petersen M."/>
            <person name="Berrin J.G."/>
            <person name="Delaux P.M."/>
            <person name="Dal Grande F."/>
            <person name="Keller J."/>
        </authorList>
    </citation>
    <scope>NUCLEOTIDE SEQUENCE [LARGE SCALE GENOMIC DNA]</scope>
    <source>
        <strain evidence="1 2">SAG 2036</strain>
    </source>
</reference>
<organism evidence="1 2">
    <name type="scientific">Symbiochloris irregularis</name>
    <dbReference type="NCBI Taxonomy" id="706552"/>
    <lineage>
        <taxon>Eukaryota</taxon>
        <taxon>Viridiplantae</taxon>
        <taxon>Chlorophyta</taxon>
        <taxon>core chlorophytes</taxon>
        <taxon>Trebouxiophyceae</taxon>
        <taxon>Trebouxiales</taxon>
        <taxon>Trebouxiaceae</taxon>
        <taxon>Symbiochloris</taxon>
    </lineage>
</organism>
<proteinExistence type="predicted"/>
<name>A0AAW1PDN2_9CHLO</name>